<proteinExistence type="predicted"/>
<evidence type="ECO:0000313" key="1">
    <source>
        <dbReference type="EMBL" id="QCE09620.1"/>
    </source>
</evidence>
<dbReference type="Proteomes" id="UP000501690">
    <property type="component" value="Linkage Group LG10"/>
</dbReference>
<dbReference type="AlphaFoldDB" id="A0A4D6N717"/>
<gene>
    <name evidence="1" type="ORF">DEO72_LG10g841</name>
</gene>
<protein>
    <submittedName>
        <fullName evidence="1">Uncharacterized protein</fullName>
    </submittedName>
</protein>
<organism evidence="1 2">
    <name type="scientific">Vigna unguiculata</name>
    <name type="common">Cowpea</name>
    <dbReference type="NCBI Taxonomy" id="3917"/>
    <lineage>
        <taxon>Eukaryota</taxon>
        <taxon>Viridiplantae</taxon>
        <taxon>Streptophyta</taxon>
        <taxon>Embryophyta</taxon>
        <taxon>Tracheophyta</taxon>
        <taxon>Spermatophyta</taxon>
        <taxon>Magnoliopsida</taxon>
        <taxon>eudicotyledons</taxon>
        <taxon>Gunneridae</taxon>
        <taxon>Pentapetalae</taxon>
        <taxon>rosids</taxon>
        <taxon>fabids</taxon>
        <taxon>Fabales</taxon>
        <taxon>Fabaceae</taxon>
        <taxon>Papilionoideae</taxon>
        <taxon>50 kb inversion clade</taxon>
        <taxon>NPAAA clade</taxon>
        <taxon>indigoferoid/millettioid clade</taxon>
        <taxon>Phaseoleae</taxon>
        <taxon>Vigna</taxon>
    </lineage>
</organism>
<name>A0A4D6N717_VIGUN</name>
<evidence type="ECO:0000313" key="2">
    <source>
        <dbReference type="Proteomes" id="UP000501690"/>
    </source>
</evidence>
<dbReference type="EMBL" id="CP039354">
    <property type="protein sequence ID" value="QCE09620.1"/>
    <property type="molecule type" value="Genomic_DNA"/>
</dbReference>
<accession>A0A4D6N717</accession>
<sequence length="147" mass="16792">MVEGETDGEARVWENRDLNGHEREHTCAIFVNMWRRQCGDKRVPVSNILGRMRCKESEVCSGLCNDEGEIISMKVTNVRKMGLWWNNEIGGKGEEVLEREGKRVFENGKCCLEEVVCRMGKLIEEDALNRDTTTKPWKVEESEGKGG</sequence>
<reference evidence="1 2" key="1">
    <citation type="submission" date="2019-04" db="EMBL/GenBank/DDBJ databases">
        <title>An improved genome assembly and genetic linkage map for asparagus bean, Vigna unguiculata ssp. sesquipedialis.</title>
        <authorList>
            <person name="Xia Q."/>
            <person name="Zhang R."/>
            <person name="Dong Y."/>
        </authorList>
    </citation>
    <scope>NUCLEOTIDE SEQUENCE [LARGE SCALE GENOMIC DNA]</scope>
    <source>
        <tissue evidence="1">Leaf</tissue>
    </source>
</reference>
<keyword evidence="2" id="KW-1185">Reference proteome</keyword>